<protein>
    <recommendedName>
        <fullName evidence="2">Phytase-like domain-containing protein</fullName>
    </recommendedName>
</protein>
<feature type="non-terminal residue" evidence="1">
    <location>
        <position position="273"/>
    </location>
</feature>
<proteinExistence type="predicted"/>
<reference evidence="1" key="1">
    <citation type="submission" date="2018-05" db="EMBL/GenBank/DDBJ databases">
        <authorList>
            <person name="Lanie J.A."/>
            <person name="Ng W.-L."/>
            <person name="Kazmierczak K.M."/>
            <person name="Andrzejewski T.M."/>
            <person name="Davidsen T.M."/>
            <person name="Wayne K.J."/>
            <person name="Tettelin H."/>
            <person name="Glass J.I."/>
            <person name="Rusch D."/>
            <person name="Podicherti R."/>
            <person name="Tsui H.-C.T."/>
            <person name="Winkler M.E."/>
        </authorList>
    </citation>
    <scope>NUCLEOTIDE SEQUENCE</scope>
</reference>
<gene>
    <name evidence="1" type="ORF">METZ01_LOCUS418169</name>
</gene>
<name>A0A382X3Y9_9ZZZZ</name>
<sequence length="273" mass="30085">GYKAYDLDLVPTGEVGTFYPYGGDAASIVVDDIFYFATGSPEGWRLLKFDAVTFDQLGAVDHPIDLDRQLENDNLLAMAGGLLDASGLHVEKGSAAHREGTPQDGPLESRLIDHDSGYATHHRLFTTDLEFVGEMVLDDAPQFFGTSLVEVGGTINLVTSSAFLSDLVVIRYDGDWNYLDTLPLGLSGTWPQGLIHDEASDRLYLAYEAGIRGLRNVRVAVFDRGWNLFTDFAVTDFSWEDEKVASRPWLSLVDASLHVSYDVMSVVGPRRDE</sequence>
<organism evidence="1">
    <name type="scientific">marine metagenome</name>
    <dbReference type="NCBI Taxonomy" id="408172"/>
    <lineage>
        <taxon>unclassified sequences</taxon>
        <taxon>metagenomes</taxon>
        <taxon>ecological metagenomes</taxon>
    </lineage>
</organism>
<evidence type="ECO:0008006" key="2">
    <source>
        <dbReference type="Google" id="ProtNLM"/>
    </source>
</evidence>
<dbReference type="EMBL" id="UINC01164455">
    <property type="protein sequence ID" value="SVD65315.1"/>
    <property type="molecule type" value="Genomic_DNA"/>
</dbReference>
<dbReference type="AlphaFoldDB" id="A0A382X3Y9"/>
<accession>A0A382X3Y9</accession>
<feature type="non-terminal residue" evidence="1">
    <location>
        <position position="1"/>
    </location>
</feature>
<evidence type="ECO:0000313" key="1">
    <source>
        <dbReference type="EMBL" id="SVD65315.1"/>
    </source>
</evidence>